<dbReference type="EMBL" id="JARVCO010000004">
    <property type="protein sequence ID" value="MDZ8117809.1"/>
    <property type="molecule type" value="Genomic_DNA"/>
</dbReference>
<accession>A0ABU5MUA6</accession>
<keyword evidence="2 4" id="KW-0560">Oxidoreductase</keyword>
<name>A0ABU5MUA6_9BACT</name>
<evidence type="ECO:0000256" key="1">
    <source>
        <dbReference type="ARBA" id="ARBA00009986"/>
    </source>
</evidence>
<dbReference type="PROSITE" id="PS00687">
    <property type="entry name" value="ALDEHYDE_DEHYDR_GLU"/>
    <property type="match status" value="1"/>
</dbReference>
<evidence type="ECO:0000259" key="5">
    <source>
        <dbReference type="Pfam" id="PF00171"/>
    </source>
</evidence>
<sequence length="481" mass="52133">MSEVKFYPCYINGEWIGKDAAERIPVENPATGNVWAEVPVCTMEQVQQALETSKTAQEAWQDLPAIQRANYIYAIADRLKAERDYFAELLVKEQGKPLAEAQGEVDDTIRYMTYNAEAARRITGHIFPSDQPEEQLWIHKVPYGVTVGLCAFNYPLALIGRKLGPALVAGNTIVLKPHEVTPVTASEFCRLVEEAGVPKGVVNMVIGTGAAIGEALVSNPITRLVTMTGSTRAGQAICATAAPNVTKLVLELGGNAPFIVCEDADLDKAAEAAVVARFANCGQVCICNETVLVHEAVADEFTEKVLKRVAEIKLGDPMKNEGMGPSTSRQGLARIEELVNKAVAEGVKVACGGKKPEGAEFEGGNWYEPTVLLNVKKDSIMVNEEIFGPVMPIVKISSYEEALEIANASEDGLSAYLFTENYRRFIHAIGHLQVGTIFINHGIVGYIQGFHSGHKRSGLGGEDGIHGVEEMLQKRTIYLGC</sequence>
<dbReference type="InterPro" id="IPR016163">
    <property type="entry name" value="Ald_DH_C"/>
</dbReference>
<evidence type="ECO:0000256" key="4">
    <source>
        <dbReference type="RuleBase" id="RU003345"/>
    </source>
</evidence>
<reference evidence="6 7" key="1">
    <citation type="journal article" date="2024" name="Appl. Environ. Microbiol.">
        <title>Pontiella agarivorans sp. nov., a novel marine anaerobic bacterium capable of degrading macroalgal polysaccharides and fixing nitrogen.</title>
        <authorList>
            <person name="Liu N."/>
            <person name="Kivenson V."/>
            <person name="Peng X."/>
            <person name="Cui Z."/>
            <person name="Lankiewicz T.S."/>
            <person name="Gosselin K.M."/>
            <person name="English C.J."/>
            <person name="Blair E.M."/>
            <person name="O'Malley M.A."/>
            <person name="Valentine D.L."/>
        </authorList>
    </citation>
    <scope>NUCLEOTIDE SEQUENCE [LARGE SCALE GENOMIC DNA]</scope>
    <source>
        <strain evidence="6 7">NLcol2</strain>
    </source>
</reference>
<dbReference type="InterPro" id="IPR016162">
    <property type="entry name" value="Ald_DH_N"/>
</dbReference>
<dbReference type="InterPro" id="IPR029510">
    <property type="entry name" value="Ald_DH_CS_GLU"/>
</dbReference>
<dbReference type="PANTHER" id="PTHR43353">
    <property type="entry name" value="SUCCINATE-SEMIALDEHYDE DEHYDROGENASE, MITOCHONDRIAL"/>
    <property type="match status" value="1"/>
</dbReference>
<organism evidence="6 7">
    <name type="scientific">Pontiella agarivorans</name>
    <dbReference type="NCBI Taxonomy" id="3038953"/>
    <lineage>
        <taxon>Bacteria</taxon>
        <taxon>Pseudomonadati</taxon>
        <taxon>Kiritimatiellota</taxon>
        <taxon>Kiritimatiellia</taxon>
        <taxon>Kiritimatiellales</taxon>
        <taxon>Pontiellaceae</taxon>
        <taxon>Pontiella</taxon>
    </lineage>
</organism>
<comment type="caution">
    <text evidence="6">The sequence shown here is derived from an EMBL/GenBank/DDBJ whole genome shotgun (WGS) entry which is preliminary data.</text>
</comment>
<dbReference type="InterPro" id="IPR015590">
    <property type="entry name" value="Aldehyde_DH_dom"/>
</dbReference>
<protein>
    <submittedName>
        <fullName evidence="6">Aldehyde dehydrogenase family protein</fullName>
    </submittedName>
</protein>
<dbReference type="Gene3D" id="3.40.309.10">
    <property type="entry name" value="Aldehyde Dehydrogenase, Chain A, domain 2"/>
    <property type="match status" value="1"/>
</dbReference>
<dbReference type="PROSITE" id="PS00070">
    <property type="entry name" value="ALDEHYDE_DEHYDR_CYS"/>
    <property type="match status" value="1"/>
</dbReference>
<dbReference type="Pfam" id="PF00171">
    <property type="entry name" value="Aldedh"/>
    <property type="match status" value="1"/>
</dbReference>
<feature type="active site" evidence="3">
    <location>
        <position position="251"/>
    </location>
</feature>
<dbReference type="RefSeq" id="WP_322607611.1">
    <property type="nucleotide sequence ID" value="NZ_JARVCO010000004.1"/>
</dbReference>
<dbReference type="InterPro" id="IPR016160">
    <property type="entry name" value="Ald_DH_CS_CYS"/>
</dbReference>
<evidence type="ECO:0000313" key="7">
    <source>
        <dbReference type="Proteomes" id="UP001290861"/>
    </source>
</evidence>
<comment type="similarity">
    <text evidence="1 4">Belongs to the aldehyde dehydrogenase family.</text>
</comment>
<evidence type="ECO:0000313" key="6">
    <source>
        <dbReference type="EMBL" id="MDZ8117809.1"/>
    </source>
</evidence>
<evidence type="ECO:0000256" key="2">
    <source>
        <dbReference type="ARBA" id="ARBA00023002"/>
    </source>
</evidence>
<keyword evidence="7" id="KW-1185">Reference proteome</keyword>
<proteinExistence type="inferred from homology"/>
<evidence type="ECO:0000256" key="3">
    <source>
        <dbReference type="PROSITE-ProRule" id="PRU10007"/>
    </source>
</evidence>
<dbReference type="InterPro" id="IPR050740">
    <property type="entry name" value="Aldehyde_DH_Superfamily"/>
</dbReference>
<dbReference type="SUPFAM" id="SSF53720">
    <property type="entry name" value="ALDH-like"/>
    <property type="match status" value="1"/>
</dbReference>
<dbReference type="InterPro" id="IPR016161">
    <property type="entry name" value="Ald_DH/histidinol_DH"/>
</dbReference>
<dbReference type="Proteomes" id="UP001290861">
    <property type="component" value="Unassembled WGS sequence"/>
</dbReference>
<feature type="domain" description="Aldehyde dehydrogenase" evidence="5">
    <location>
        <begin position="15"/>
        <end position="477"/>
    </location>
</feature>
<dbReference type="PANTHER" id="PTHR43353:SF5">
    <property type="entry name" value="SUCCINATE-SEMIALDEHYDE DEHYDROGENASE, MITOCHONDRIAL"/>
    <property type="match status" value="1"/>
</dbReference>
<gene>
    <name evidence="6" type="ORF">P9H32_04155</name>
</gene>
<dbReference type="Gene3D" id="3.40.605.10">
    <property type="entry name" value="Aldehyde Dehydrogenase, Chain A, domain 1"/>
    <property type="match status" value="1"/>
</dbReference>